<evidence type="ECO:0000259" key="6">
    <source>
        <dbReference type="PROSITE" id="PS50903"/>
    </source>
</evidence>
<dbReference type="CDD" id="cd00730">
    <property type="entry name" value="rubredoxin"/>
    <property type="match status" value="1"/>
</dbReference>
<comment type="caution">
    <text evidence="7">The sequence shown here is derived from an EMBL/GenBank/DDBJ whole genome shotgun (WGS) entry which is preliminary data.</text>
</comment>
<keyword evidence="4" id="KW-0249">Electron transport</keyword>
<protein>
    <submittedName>
        <fullName evidence="7">Rubredoxin</fullName>
    </submittedName>
</protein>
<evidence type="ECO:0000256" key="2">
    <source>
        <dbReference type="ARBA" id="ARBA00022448"/>
    </source>
</evidence>
<evidence type="ECO:0000313" key="8">
    <source>
        <dbReference type="Proteomes" id="UP000315540"/>
    </source>
</evidence>
<evidence type="ECO:0000313" key="7">
    <source>
        <dbReference type="EMBL" id="TPN82208.1"/>
    </source>
</evidence>
<sequence>MKKEQKLYRIDVKGGVLSTLELQQIIEYAIELELECIHFGSRQDIIFPLKNNKEKFISQHPSFDPGIFAKTENQNISSSYVSMDIFDATVWLRGTTYLYLLEEFTYDPKFKINIIDPKQQIVPLFSGDLNFIASSHENYWYLFLKLPNWEEVYYPVLVYTWDIAKIAEGIENIYEKVNNVEELFQFLNESLDTNNKVIEKPLHTVFHPFPYYEGMNKMGIDQYWLGLYWRNNRYDLKFLKALCEFCVEHRIGKICLTPWKSFIIKGIAKENKLSLEKLLGRFGINIRHSALELNWYLPVNDQKALQLKEYLVKKFDQNDISTYGLTFAITSKRNQKRYFTSIVIEENIKSLAFDDMVVVSGYNVLYAKNFDPNSKTYLLYAQDVGQTDLPDLLLELTKTYFKNLGTEQTGLFFQSSSKKEIVTKEVYQCRDCDTIYDSTLGDRANKIPRGIKFNDLPADYCCPLCESPKENFKKSSLSYT</sequence>
<evidence type="ECO:0000256" key="1">
    <source>
        <dbReference type="ARBA" id="ARBA00001965"/>
    </source>
</evidence>
<keyword evidence="8" id="KW-1185">Reference proteome</keyword>
<dbReference type="RefSeq" id="WP_140597063.1">
    <property type="nucleotide sequence ID" value="NZ_VFWZ01000009.1"/>
</dbReference>
<feature type="domain" description="Rubredoxin-like" evidence="6">
    <location>
        <begin position="424"/>
        <end position="475"/>
    </location>
</feature>
<accession>A0A504J2G9</accession>
<dbReference type="GO" id="GO:0043448">
    <property type="term" value="P:alkane catabolic process"/>
    <property type="evidence" value="ECO:0007669"/>
    <property type="project" value="TreeGrafter"/>
</dbReference>
<proteinExistence type="predicted"/>
<dbReference type="GO" id="GO:0016491">
    <property type="term" value="F:oxidoreductase activity"/>
    <property type="evidence" value="ECO:0007669"/>
    <property type="project" value="InterPro"/>
</dbReference>
<name>A0A504J2G9_9FLAO</name>
<keyword evidence="5" id="KW-0408">Iron</keyword>
<dbReference type="InterPro" id="IPR024934">
    <property type="entry name" value="Rubredoxin-like_dom"/>
</dbReference>
<dbReference type="PANTHER" id="PTHR47627:SF1">
    <property type="entry name" value="RUBREDOXIN-1-RELATED"/>
    <property type="match status" value="1"/>
</dbReference>
<keyword evidence="3" id="KW-0479">Metal-binding</keyword>
<organism evidence="7 8">
    <name type="scientific">Aquimarina algicola</name>
    <dbReference type="NCBI Taxonomy" id="2589995"/>
    <lineage>
        <taxon>Bacteria</taxon>
        <taxon>Pseudomonadati</taxon>
        <taxon>Bacteroidota</taxon>
        <taxon>Flavobacteriia</taxon>
        <taxon>Flavobacteriales</taxon>
        <taxon>Flavobacteriaceae</taxon>
        <taxon>Aquimarina</taxon>
    </lineage>
</organism>
<dbReference type="EMBL" id="VFWZ01000009">
    <property type="protein sequence ID" value="TPN82208.1"/>
    <property type="molecule type" value="Genomic_DNA"/>
</dbReference>
<dbReference type="PANTHER" id="PTHR47627">
    <property type="entry name" value="RUBREDOXIN"/>
    <property type="match status" value="1"/>
</dbReference>
<dbReference type="GO" id="GO:0005506">
    <property type="term" value="F:iron ion binding"/>
    <property type="evidence" value="ECO:0007669"/>
    <property type="project" value="InterPro"/>
</dbReference>
<dbReference type="Pfam" id="PF00301">
    <property type="entry name" value="Rubredoxin"/>
    <property type="match status" value="1"/>
</dbReference>
<dbReference type="Gene3D" id="2.20.28.10">
    <property type="match status" value="1"/>
</dbReference>
<dbReference type="InterPro" id="IPR024935">
    <property type="entry name" value="Rubredoxin_dom"/>
</dbReference>
<dbReference type="OrthoDB" id="9758182at2"/>
<dbReference type="PROSITE" id="PS50903">
    <property type="entry name" value="RUBREDOXIN_LIKE"/>
    <property type="match status" value="1"/>
</dbReference>
<evidence type="ECO:0000256" key="3">
    <source>
        <dbReference type="ARBA" id="ARBA00022723"/>
    </source>
</evidence>
<dbReference type="InterPro" id="IPR050526">
    <property type="entry name" value="Rubredoxin_ET"/>
</dbReference>
<dbReference type="InterPro" id="IPR036136">
    <property type="entry name" value="Nit/Sulf_reduc_fer-like_dom_sf"/>
</dbReference>
<evidence type="ECO:0000256" key="5">
    <source>
        <dbReference type="ARBA" id="ARBA00023004"/>
    </source>
</evidence>
<gene>
    <name evidence="7" type="ORF">FHK87_22550</name>
</gene>
<dbReference type="AlphaFoldDB" id="A0A504J2G9"/>
<evidence type="ECO:0000256" key="4">
    <source>
        <dbReference type="ARBA" id="ARBA00022982"/>
    </source>
</evidence>
<comment type="cofactor">
    <cofactor evidence="1">
        <name>Fe(3+)</name>
        <dbReference type="ChEBI" id="CHEBI:29034"/>
    </cofactor>
</comment>
<dbReference type="GO" id="GO:0009055">
    <property type="term" value="F:electron transfer activity"/>
    <property type="evidence" value="ECO:0007669"/>
    <property type="project" value="TreeGrafter"/>
</dbReference>
<dbReference type="SUPFAM" id="SSF57802">
    <property type="entry name" value="Rubredoxin-like"/>
    <property type="match status" value="1"/>
</dbReference>
<dbReference type="Proteomes" id="UP000315540">
    <property type="component" value="Unassembled WGS sequence"/>
</dbReference>
<dbReference type="SUPFAM" id="SSF55124">
    <property type="entry name" value="Nitrite/Sulfite reductase N-terminal domain-like"/>
    <property type="match status" value="1"/>
</dbReference>
<keyword evidence="2" id="KW-0813">Transport</keyword>
<reference evidence="7 8" key="1">
    <citation type="submission" date="2019-06" db="EMBL/GenBank/DDBJ databases">
        <authorList>
            <person name="Meng X."/>
        </authorList>
    </citation>
    <scope>NUCLEOTIDE SEQUENCE [LARGE SCALE GENOMIC DNA]</scope>
    <source>
        <strain evidence="7 8">M625</strain>
    </source>
</reference>